<evidence type="ECO:0000313" key="2">
    <source>
        <dbReference type="EMBL" id="VDO44775.1"/>
    </source>
</evidence>
<feature type="compositionally biased region" description="Low complexity" evidence="1">
    <location>
        <begin position="17"/>
        <end position="28"/>
    </location>
</feature>
<dbReference type="EMBL" id="UZAJ01005339">
    <property type="protein sequence ID" value="VDO44775.1"/>
    <property type="molecule type" value="Genomic_DNA"/>
</dbReference>
<dbReference type="Proteomes" id="UP000267606">
    <property type="component" value="Unassembled WGS sequence"/>
</dbReference>
<sequence length="269" mass="30202">MNARMRPASTDPMQTLSTVSSSSSVTTSNNDIILRNDITGSKSSALTTQHSVVPHIKLPESNIDMSRQIPPLSDSGRSKHSSVDLPYRPRASVEPFQINQSKPFVDTRYESSSCPPLNKPFSVSTFGKDRANFTVLNRNSSPSPPKDPYPTAENTFDNKAAKLDERTFDTIDHLNKNISSSASEIVEKHQSQQPAKNTMMKSSSAAILGDEQLASNLIDKTKLTRADQISIRPDTLRAAKRRLENAFFERERERNLNLELFYYLPQYFF</sequence>
<dbReference type="STRING" id="387005.A0A183HEK0"/>
<feature type="region of interest" description="Disordered" evidence="1">
    <location>
        <begin position="1"/>
        <end position="30"/>
    </location>
</feature>
<protein>
    <submittedName>
        <fullName evidence="2 4">Uncharacterized protein</fullName>
    </submittedName>
</protein>
<reference evidence="2 3" key="2">
    <citation type="submission" date="2018-11" db="EMBL/GenBank/DDBJ databases">
        <authorList>
            <consortium name="Pathogen Informatics"/>
        </authorList>
    </citation>
    <scope>NUCLEOTIDE SEQUENCE [LARGE SCALE GENOMIC DNA]</scope>
</reference>
<gene>
    <name evidence="2" type="ORF">OFLC_LOCUS5913</name>
</gene>
<feature type="region of interest" description="Disordered" evidence="1">
    <location>
        <begin position="58"/>
        <end position="94"/>
    </location>
</feature>
<organism evidence="4">
    <name type="scientific">Onchocerca flexuosa</name>
    <dbReference type="NCBI Taxonomy" id="387005"/>
    <lineage>
        <taxon>Eukaryota</taxon>
        <taxon>Metazoa</taxon>
        <taxon>Ecdysozoa</taxon>
        <taxon>Nematoda</taxon>
        <taxon>Chromadorea</taxon>
        <taxon>Rhabditida</taxon>
        <taxon>Spirurina</taxon>
        <taxon>Spiruromorpha</taxon>
        <taxon>Filarioidea</taxon>
        <taxon>Onchocercidae</taxon>
        <taxon>Onchocerca</taxon>
    </lineage>
</organism>
<evidence type="ECO:0000256" key="1">
    <source>
        <dbReference type="SAM" id="MobiDB-lite"/>
    </source>
</evidence>
<dbReference type="WBParaSite" id="OFLC_0000591101-mRNA-1">
    <property type="protein sequence ID" value="OFLC_0000591101-mRNA-1"/>
    <property type="gene ID" value="OFLC_0000591101"/>
</dbReference>
<name>A0A183HEK0_9BILA</name>
<reference evidence="4" key="1">
    <citation type="submission" date="2016-06" db="UniProtKB">
        <authorList>
            <consortium name="WormBaseParasite"/>
        </authorList>
    </citation>
    <scope>IDENTIFICATION</scope>
</reference>
<proteinExistence type="predicted"/>
<feature type="region of interest" description="Disordered" evidence="1">
    <location>
        <begin position="135"/>
        <end position="154"/>
    </location>
</feature>
<evidence type="ECO:0000313" key="3">
    <source>
        <dbReference type="Proteomes" id="UP000267606"/>
    </source>
</evidence>
<accession>A0A183HEK0</accession>
<evidence type="ECO:0000313" key="4">
    <source>
        <dbReference type="WBParaSite" id="OFLC_0000591101-mRNA-1"/>
    </source>
</evidence>
<keyword evidence="3" id="KW-1185">Reference proteome</keyword>
<dbReference type="AlphaFoldDB" id="A0A183HEK0"/>